<evidence type="ECO:0000256" key="2">
    <source>
        <dbReference type="ARBA" id="ARBA00022553"/>
    </source>
</evidence>
<comment type="caution">
    <text evidence="11">The sequence shown here is derived from an EMBL/GenBank/DDBJ whole genome shotgun (WGS) entry which is preliminary data.</text>
</comment>
<dbReference type="Gene3D" id="1.10.10.10">
    <property type="entry name" value="Winged helix-like DNA-binding domain superfamily/Winged helix DNA-binding domain"/>
    <property type="match status" value="1"/>
</dbReference>
<dbReference type="EMBL" id="BORR01000004">
    <property type="protein sequence ID" value="GIO36494.1"/>
    <property type="molecule type" value="Genomic_DNA"/>
</dbReference>
<dbReference type="CDD" id="cd17574">
    <property type="entry name" value="REC_OmpR"/>
    <property type="match status" value="1"/>
</dbReference>
<proteinExistence type="predicted"/>
<feature type="domain" description="Response regulatory" evidence="9">
    <location>
        <begin position="5"/>
        <end position="118"/>
    </location>
</feature>
<organism evidence="11 12">
    <name type="scientific">Paenibacillus antibioticophila</name>
    <dbReference type="NCBI Taxonomy" id="1274374"/>
    <lineage>
        <taxon>Bacteria</taxon>
        <taxon>Bacillati</taxon>
        <taxon>Bacillota</taxon>
        <taxon>Bacilli</taxon>
        <taxon>Bacillales</taxon>
        <taxon>Paenibacillaceae</taxon>
        <taxon>Paenibacillus</taxon>
    </lineage>
</organism>
<dbReference type="GO" id="GO:0032993">
    <property type="term" value="C:protein-DNA complex"/>
    <property type="evidence" value="ECO:0007669"/>
    <property type="project" value="TreeGrafter"/>
</dbReference>
<evidence type="ECO:0000256" key="4">
    <source>
        <dbReference type="ARBA" id="ARBA00023015"/>
    </source>
</evidence>
<accession>A0A919XR94</accession>
<comment type="subcellular location">
    <subcellularLocation>
        <location evidence="1">Cytoplasm</location>
    </subcellularLocation>
</comment>
<sequence>MKPISILIADDEEEIADLIELHLSKEGYRCMKACDGQEALDVIRTQPIDLAILDIMMPKIDGYEVTRQIREQYHLPIIFLSAKTTDLDKITGLVRGADDYMTKPFNPMELVARVNAQLRRFIHLNPSMASTPDVSVLEAGGVRLFPEQRTAFLYGEPIELTPKEFDILMLLVSHPKKVFSSEHIFQQVWGEAYYEGGNTVMVHIRTLRKKLGEDQHKNKLIKTVWGVGYTFNG</sequence>
<keyword evidence="12" id="KW-1185">Reference proteome</keyword>
<feature type="modified residue" description="4-aspartylphosphate" evidence="7">
    <location>
        <position position="54"/>
    </location>
</feature>
<protein>
    <submittedName>
        <fullName evidence="11">DNA-binding response regulator</fullName>
    </submittedName>
</protein>
<dbReference type="Pfam" id="PF00072">
    <property type="entry name" value="Response_reg"/>
    <property type="match status" value="1"/>
</dbReference>
<feature type="DNA-binding region" description="OmpR/PhoB-type" evidence="8">
    <location>
        <begin position="134"/>
        <end position="233"/>
    </location>
</feature>
<dbReference type="InterPro" id="IPR036388">
    <property type="entry name" value="WH-like_DNA-bd_sf"/>
</dbReference>
<dbReference type="Gene3D" id="6.10.250.690">
    <property type="match status" value="1"/>
</dbReference>
<dbReference type="RefSeq" id="WP_212938851.1">
    <property type="nucleotide sequence ID" value="NZ_BORR01000004.1"/>
</dbReference>
<dbReference type="Proteomes" id="UP000681162">
    <property type="component" value="Unassembled WGS sequence"/>
</dbReference>
<dbReference type="CDD" id="cd00383">
    <property type="entry name" value="trans_reg_C"/>
    <property type="match status" value="1"/>
</dbReference>
<dbReference type="PANTHER" id="PTHR48111">
    <property type="entry name" value="REGULATOR OF RPOS"/>
    <property type="match status" value="1"/>
</dbReference>
<dbReference type="AlphaFoldDB" id="A0A919XR94"/>
<evidence type="ECO:0000256" key="8">
    <source>
        <dbReference type="PROSITE-ProRule" id="PRU01091"/>
    </source>
</evidence>
<dbReference type="Gene3D" id="3.40.50.2300">
    <property type="match status" value="1"/>
</dbReference>
<evidence type="ECO:0000259" key="10">
    <source>
        <dbReference type="PROSITE" id="PS51755"/>
    </source>
</evidence>
<dbReference type="FunFam" id="3.40.50.2300:FF:000001">
    <property type="entry name" value="DNA-binding response regulator PhoB"/>
    <property type="match status" value="1"/>
</dbReference>
<keyword evidence="2 7" id="KW-0597">Phosphoprotein</keyword>
<dbReference type="PROSITE" id="PS51755">
    <property type="entry name" value="OMPR_PHOB"/>
    <property type="match status" value="1"/>
</dbReference>
<dbReference type="SMART" id="SM00862">
    <property type="entry name" value="Trans_reg_C"/>
    <property type="match status" value="1"/>
</dbReference>
<evidence type="ECO:0000259" key="9">
    <source>
        <dbReference type="PROSITE" id="PS50110"/>
    </source>
</evidence>
<reference evidence="11 12" key="1">
    <citation type="submission" date="2021-03" db="EMBL/GenBank/DDBJ databases">
        <title>Antimicrobial resistance genes in bacteria isolated from Japanese honey, and their potential for conferring macrolide and lincosamide resistance in the American foulbrood pathogen Paenibacillus larvae.</title>
        <authorList>
            <person name="Okamoto M."/>
            <person name="Kumagai M."/>
            <person name="Kanamori H."/>
            <person name="Takamatsu D."/>
        </authorList>
    </citation>
    <scope>NUCLEOTIDE SEQUENCE [LARGE SCALE GENOMIC DNA]</scope>
    <source>
        <strain evidence="11 12">J41TS12</strain>
    </source>
</reference>
<dbReference type="Pfam" id="PF00486">
    <property type="entry name" value="Trans_reg_C"/>
    <property type="match status" value="1"/>
</dbReference>
<keyword evidence="3" id="KW-0902">Two-component regulatory system</keyword>
<dbReference type="GO" id="GO:0006355">
    <property type="term" value="P:regulation of DNA-templated transcription"/>
    <property type="evidence" value="ECO:0007669"/>
    <property type="project" value="InterPro"/>
</dbReference>
<keyword evidence="6" id="KW-0804">Transcription</keyword>
<dbReference type="FunFam" id="1.10.10.10:FF:000018">
    <property type="entry name" value="DNA-binding response regulator ResD"/>
    <property type="match status" value="1"/>
</dbReference>
<dbReference type="GO" id="GO:0005829">
    <property type="term" value="C:cytosol"/>
    <property type="evidence" value="ECO:0007669"/>
    <property type="project" value="TreeGrafter"/>
</dbReference>
<evidence type="ECO:0000256" key="1">
    <source>
        <dbReference type="ARBA" id="ARBA00004496"/>
    </source>
</evidence>
<keyword evidence="5 8" id="KW-0238">DNA-binding</keyword>
<evidence type="ECO:0000256" key="3">
    <source>
        <dbReference type="ARBA" id="ARBA00023012"/>
    </source>
</evidence>
<dbReference type="GO" id="GO:0000156">
    <property type="term" value="F:phosphorelay response regulator activity"/>
    <property type="evidence" value="ECO:0007669"/>
    <property type="project" value="TreeGrafter"/>
</dbReference>
<evidence type="ECO:0000256" key="7">
    <source>
        <dbReference type="PROSITE-ProRule" id="PRU00169"/>
    </source>
</evidence>
<dbReference type="InterPro" id="IPR039420">
    <property type="entry name" value="WalR-like"/>
</dbReference>
<dbReference type="GO" id="GO:0000976">
    <property type="term" value="F:transcription cis-regulatory region binding"/>
    <property type="evidence" value="ECO:0007669"/>
    <property type="project" value="TreeGrafter"/>
</dbReference>
<keyword evidence="4" id="KW-0805">Transcription regulation</keyword>
<dbReference type="PROSITE" id="PS50110">
    <property type="entry name" value="RESPONSE_REGULATORY"/>
    <property type="match status" value="1"/>
</dbReference>
<evidence type="ECO:0000313" key="11">
    <source>
        <dbReference type="EMBL" id="GIO36494.1"/>
    </source>
</evidence>
<name>A0A919XR94_9BACL</name>
<dbReference type="SMART" id="SM00448">
    <property type="entry name" value="REC"/>
    <property type="match status" value="1"/>
</dbReference>
<evidence type="ECO:0000256" key="5">
    <source>
        <dbReference type="ARBA" id="ARBA00023125"/>
    </source>
</evidence>
<gene>
    <name evidence="11" type="primary">vanR</name>
    <name evidence="11" type="ORF">J41TS12_13550</name>
</gene>
<evidence type="ECO:0000256" key="6">
    <source>
        <dbReference type="ARBA" id="ARBA00023163"/>
    </source>
</evidence>
<dbReference type="InterPro" id="IPR001867">
    <property type="entry name" value="OmpR/PhoB-type_DNA-bd"/>
</dbReference>
<dbReference type="InterPro" id="IPR001789">
    <property type="entry name" value="Sig_transdc_resp-reg_receiver"/>
</dbReference>
<dbReference type="InterPro" id="IPR011006">
    <property type="entry name" value="CheY-like_superfamily"/>
</dbReference>
<feature type="domain" description="OmpR/PhoB-type" evidence="10">
    <location>
        <begin position="134"/>
        <end position="233"/>
    </location>
</feature>
<dbReference type="SUPFAM" id="SSF52172">
    <property type="entry name" value="CheY-like"/>
    <property type="match status" value="1"/>
</dbReference>
<evidence type="ECO:0000313" key="12">
    <source>
        <dbReference type="Proteomes" id="UP000681162"/>
    </source>
</evidence>
<dbReference type="PANTHER" id="PTHR48111:SF2">
    <property type="entry name" value="RESPONSE REGULATOR SAER"/>
    <property type="match status" value="1"/>
</dbReference>